<feature type="region of interest" description="Disordered" evidence="1">
    <location>
        <begin position="219"/>
        <end position="258"/>
    </location>
</feature>
<keyword evidence="4" id="KW-1185">Reference proteome</keyword>
<dbReference type="InterPro" id="IPR032315">
    <property type="entry name" value="DUF4846"/>
</dbReference>
<keyword evidence="2" id="KW-1133">Transmembrane helix</keyword>
<dbReference type="Pfam" id="PF16138">
    <property type="entry name" value="DUF4846"/>
    <property type="match status" value="1"/>
</dbReference>
<feature type="compositionally biased region" description="Polar residues" evidence="1">
    <location>
        <begin position="238"/>
        <end position="255"/>
    </location>
</feature>
<dbReference type="RefSeq" id="WP_349118442.1">
    <property type="nucleotide sequence ID" value="NZ_JBBMFM010000079.1"/>
</dbReference>
<keyword evidence="2" id="KW-0812">Transmembrane</keyword>
<dbReference type="PANTHER" id="PTHR40524:SF1">
    <property type="entry name" value="PEPTIDASE C39-LIKE DOMAIN-CONTAINING PROTEIN"/>
    <property type="match status" value="1"/>
</dbReference>
<reference evidence="3 4" key="1">
    <citation type="submission" date="2024-03" db="EMBL/GenBank/DDBJ databases">
        <title>Human intestinal bacterial collection.</title>
        <authorList>
            <person name="Pauvert C."/>
            <person name="Hitch T.C.A."/>
            <person name="Clavel T."/>
        </authorList>
    </citation>
    <scope>NUCLEOTIDE SEQUENCE [LARGE SCALE GENOMIC DNA]</scope>
    <source>
        <strain evidence="3 4">CLA-SR-H021</strain>
    </source>
</reference>
<dbReference type="PROSITE" id="PS51257">
    <property type="entry name" value="PROKAR_LIPOPROTEIN"/>
    <property type="match status" value="1"/>
</dbReference>
<dbReference type="Proteomes" id="UP001454086">
    <property type="component" value="Unassembled WGS sequence"/>
</dbReference>
<feature type="compositionally biased region" description="Gly residues" evidence="1">
    <location>
        <begin position="227"/>
        <end position="236"/>
    </location>
</feature>
<comment type="caution">
    <text evidence="3">The sequence shown here is derived from an EMBL/GenBank/DDBJ whole genome shotgun (WGS) entry which is preliminary data.</text>
</comment>
<dbReference type="EMBL" id="JBBMFM010000079">
    <property type="protein sequence ID" value="MEQ2426912.1"/>
    <property type="molecule type" value="Genomic_DNA"/>
</dbReference>
<protein>
    <submittedName>
        <fullName evidence="3">DUF4846 domain-containing protein</fullName>
    </submittedName>
</protein>
<accession>A0ABV1DB53</accession>
<sequence>MGDVKRNHTVRQGILVGVLVLACILTAAAVWLTRRGKGASQVTGDAYYAGRFPLEAYFDYSQRDDDWAGNTLGGSGDTMASSGCLTCCIAASLKAQGIYDHTPGELNRIFNENGVYNENGAILWAALEEALPGVHVDLSDDTSAASVNRMIREGRYPIVKVKRKSGAVHWIMLTGTEEDGFDITAMDPIDGYVHLSDYSNLIYGVRIVSAEKGIGQASAGEADDAGAAGGDTGGDSGHQPTDGSYNNPGSGTDSIAINPDGTCLEERFPAPAGYTREVAPEGSFQQYLRRFPLKADKSPVLLYDGSEKGNQGAHEAVFDLPVFDSDLQQCADSIIRVYAEYFWSTGNQDRIAFHLTNGFLMDYPSWRDGNRLQVDGNQVSWVKKASYDDSYETFLLYLKYVMMYAGTLSLDEEGSPISPDQLKAGDMFIKGGSPGHCVMVADVAVNGDGETCFLLAQGYMPAQEFHVLKNPDSEGNPWYFTKDLSYPFLTPEYVFQEGSLKRWGGF</sequence>
<evidence type="ECO:0000313" key="4">
    <source>
        <dbReference type="Proteomes" id="UP001454086"/>
    </source>
</evidence>
<evidence type="ECO:0000256" key="2">
    <source>
        <dbReference type="SAM" id="Phobius"/>
    </source>
</evidence>
<feature type="transmembrane region" description="Helical" evidence="2">
    <location>
        <begin position="12"/>
        <end position="32"/>
    </location>
</feature>
<organism evidence="3 4">
    <name type="scientific">Enterocloster hominis</name>
    <name type="common">ex Hitch et al. 2024</name>
    <dbReference type="NCBI Taxonomy" id="1917870"/>
    <lineage>
        <taxon>Bacteria</taxon>
        <taxon>Bacillati</taxon>
        <taxon>Bacillota</taxon>
        <taxon>Clostridia</taxon>
        <taxon>Lachnospirales</taxon>
        <taxon>Lachnospiraceae</taxon>
        <taxon>Enterocloster</taxon>
    </lineage>
</organism>
<dbReference type="PANTHER" id="PTHR40524">
    <property type="entry name" value="PEPTIDASE_C39_2 DOMAIN-CONTAINING PROTEIN"/>
    <property type="match status" value="1"/>
</dbReference>
<evidence type="ECO:0000256" key="1">
    <source>
        <dbReference type="SAM" id="MobiDB-lite"/>
    </source>
</evidence>
<name>A0ABV1DB53_9FIRM</name>
<evidence type="ECO:0000313" key="3">
    <source>
        <dbReference type="EMBL" id="MEQ2426912.1"/>
    </source>
</evidence>
<proteinExistence type="predicted"/>
<gene>
    <name evidence="3" type="ORF">WMQ36_18220</name>
</gene>
<keyword evidence="2" id="KW-0472">Membrane</keyword>